<dbReference type="Proteomes" id="UP000438429">
    <property type="component" value="Unassembled WGS sequence"/>
</dbReference>
<dbReference type="PANTHER" id="PTHR23268">
    <property type="entry name" value="T-CELL RECEPTOR BETA CHAIN"/>
    <property type="match status" value="1"/>
</dbReference>
<dbReference type="SUPFAM" id="SSF48726">
    <property type="entry name" value="Immunoglobulin"/>
    <property type="match status" value="2"/>
</dbReference>
<evidence type="ECO:0000259" key="4">
    <source>
        <dbReference type="PROSITE" id="PS50835"/>
    </source>
</evidence>
<dbReference type="AlphaFoldDB" id="A0A6A4TL24"/>
<dbReference type="PROSITE" id="PS50835">
    <property type="entry name" value="IG_LIKE"/>
    <property type="match status" value="2"/>
</dbReference>
<dbReference type="InterPro" id="IPR013783">
    <property type="entry name" value="Ig-like_fold"/>
</dbReference>
<accession>A0A6A4TL24</accession>
<dbReference type="PANTHER" id="PTHR23268:SF102">
    <property type="entry name" value="IMMUNOGLOBULIN V-SET DOMAIN-CONTAINING PROTEIN"/>
    <property type="match status" value="1"/>
</dbReference>
<reference evidence="5 6" key="1">
    <citation type="submission" date="2019-06" db="EMBL/GenBank/DDBJ databases">
        <title>Draft genomes of female and male turbot (Scophthalmus maximus).</title>
        <authorList>
            <person name="Xu H."/>
            <person name="Xu X.-W."/>
            <person name="Shao C."/>
            <person name="Chen S."/>
        </authorList>
    </citation>
    <scope>NUCLEOTIDE SEQUENCE [LARGE SCALE GENOMIC DNA]</scope>
    <source>
        <strain evidence="5">Ysfricsl-2016a</strain>
        <tissue evidence="5">Blood</tissue>
    </source>
</reference>
<dbReference type="InterPro" id="IPR036179">
    <property type="entry name" value="Ig-like_dom_sf"/>
</dbReference>
<evidence type="ECO:0000313" key="6">
    <source>
        <dbReference type="Proteomes" id="UP000438429"/>
    </source>
</evidence>
<feature type="signal peptide" evidence="3">
    <location>
        <begin position="1"/>
        <end position="18"/>
    </location>
</feature>
<dbReference type="InterPro" id="IPR050413">
    <property type="entry name" value="TCR_beta_variable"/>
</dbReference>
<proteinExistence type="predicted"/>
<keyword evidence="2" id="KW-0391">Immunity</keyword>
<dbReference type="InterPro" id="IPR013106">
    <property type="entry name" value="Ig_V-set"/>
</dbReference>
<dbReference type="InterPro" id="IPR003598">
    <property type="entry name" value="Ig_sub2"/>
</dbReference>
<dbReference type="SMART" id="SM00408">
    <property type="entry name" value="IGc2"/>
    <property type="match status" value="2"/>
</dbReference>
<gene>
    <name evidence="5" type="ORF">F2P81_003062</name>
</gene>
<comment type="caution">
    <text evidence="5">The sequence shown here is derived from an EMBL/GenBank/DDBJ whole genome shotgun (WGS) entry which is preliminary data.</text>
</comment>
<dbReference type="InterPro" id="IPR007110">
    <property type="entry name" value="Ig-like_dom"/>
</dbReference>
<evidence type="ECO:0000313" key="5">
    <source>
        <dbReference type="EMBL" id="KAF0043904.1"/>
    </source>
</evidence>
<organism evidence="5 6">
    <name type="scientific">Scophthalmus maximus</name>
    <name type="common">Turbot</name>
    <name type="synonym">Psetta maxima</name>
    <dbReference type="NCBI Taxonomy" id="52904"/>
    <lineage>
        <taxon>Eukaryota</taxon>
        <taxon>Metazoa</taxon>
        <taxon>Chordata</taxon>
        <taxon>Craniata</taxon>
        <taxon>Vertebrata</taxon>
        <taxon>Euteleostomi</taxon>
        <taxon>Actinopterygii</taxon>
        <taxon>Neopterygii</taxon>
        <taxon>Teleostei</taxon>
        <taxon>Neoteleostei</taxon>
        <taxon>Acanthomorphata</taxon>
        <taxon>Carangaria</taxon>
        <taxon>Pleuronectiformes</taxon>
        <taxon>Pleuronectoidei</taxon>
        <taxon>Scophthalmidae</taxon>
        <taxon>Scophthalmus</taxon>
    </lineage>
</organism>
<keyword evidence="1 3" id="KW-0732">Signal</keyword>
<dbReference type="SMART" id="SM00406">
    <property type="entry name" value="IGv"/>
    <property type="match status" value="2"/>
</dbReference>
<dbReference type="GO" id="GO:0005886">
    <property type="term" value="C:plasma membrane"/>
    <property type="evidence" value="ECO:0007669"/>
    <property type="project" value="TreeGrafter"/>
</dbReference>
<dbReference type="Gene3D" id="2.60.40.10">
    <property type="entry name" value="Immunoglobulins"/>
    <property type="match status" value="2"/>
</dbReference>
<dbReference type="GO" id="GO:0002376">
    <property type="term" value="P:immune system process"/>
    <property type="evidence" value="ECO:0007669"/>
    <property type="project" value="UniProtKB-KW"/>
</dbReference>
<sequence length="241" mass="27148">MISVVFIFCFLHMPGNEGASDARRVVQTPPFITRRTGESVDSEINCSHSITNYDLILWYKQEKHNLELLGYINVDFPYPEDDVRGKISFKGNGRKHSDLQVSDLVLNDSGVYFCAASRHSAAESTRVKTKTFSSFIDGSEVTQDSILWKNKGDNATIHCSHTKGSDYYQMYWYRQLPGETMKLVVFTTTFNKEHDFGDFSREKFSANKPDAESGTFTVKNLGPGDGALYFCAVSQHSDTDA</sequence>
<feature type="chain" id="PRO_5025498153" description="Ig-like domain-containing protein" evidence="3">
    <location>
        <begin position="19"/>
        <end position="241"/>
    </location>
</feature>
<evidence type="ECO:0000256" key="2">
    <source>
        <dbReference type="ARBA" id="ARBA00022859"/>
    </source>
</evidence>
<feature type="domain" description="Ig-like" evidence="4">
    <location>
        <begin position="151"/>
        <end position="241"/>
    </location>
</feature>
<evidence type="ECO:0000256" key="1">
    <source>
        <dbReference type="ARBA" id="ARBA00022729"/>
    </source>
</evidence>
<dbReference type="GO" id="GO:0007166">
    <property type="term" value="P:cell surface receptor signaling pathway"/>
    <property type="evidence" value="ECO:0007669"/>
    <property type="project" value="TreeGrafter"/>
</dbReference>
<evidence type="ECO:0000256" key="3">
    <source>
        <dbReference type="SAM" id="SignalP"/>
    </source>
</evidence>
<dbReference type="Pfam" id="PF07686">
    <property type="entry name" value="V-set"/>
    <property type="match status" value="2"/>
</dbReference>
<name>A0A6A4TL24_SCOMX</name>
<feature type="domain" description="Ig-like" evidence="4">
    <location>
        <begin position="23"/>
        <end position="133"/>
    </location>
</feature>
<dbReference type="SMART" id="SM00409">
    <property type="entry name" value="IG"/>
    <property type="match status" value="2"/>
</dbReference>
<dbReference type="InterPro" id="IPR003599">
    <property type="entry name" value="Ig_sub"/>
</dbReference>
<dbReference type="EMBL" id="VEVO01000003">
    <property type="protein sequence ID" value="KAF0043904.1"/>
    <property type="molecule type" value="Genomic_DNA"/>
</dbReference>
<protein>
    <recommendedName>
        <fullName evidence="4">Ig-like domain-containing protein</fullName>
    </recommendedName>
</protein>